<dbReference type="AlphaFoldDB" id="A0A812TUQ3"/>
<accession>A0A812TUQ3</accession>
<reference evidence="1" key="1">
    <citation type="submission" date="2021-02" db="EMBL/GenBank/DDBJ databases">
        <authorList>
            <person name="Dougan E. K."/>
            <person name="Rhodes N."/>
            <person name="Thang M."/>
            <person name="Chan C."/>
        </authorList>
    </citation>
    <scope>NUCLEOTIDE SEQUENCE</scope>
</reference>
<keyword evidence="2" id="KW-1185">Reference proteome</keyword>
<gene>
    <name evidence="1" type="ORF">SPIL2461_LOCUS14344</name>
</gene>
<proteinExistence type="predicted"/>
<dbReference type="OrthoDB" id="463556at2759"/>
<name>A0A812TUQ3_SYMPI</name>
<evidence type="ECO:0000313" key="2">
    <source>
        <dbReference type="Proteomes" id="UP000649617"/>
    </source>
</evidence>
<sequence>MDSVRTANVRAYVDSSCLNPGMTSDELRYGKQQLVEARRKRCMMPFTERMEADAECKYAYQQVMDMRQNEYQRQALDKLVAAMRPAPELKEPKVVKHDRRSLYHGHAKASS</sequence>
<organism evidence="1 2">
    <name type="scientific">Symbiodinium pilosum</name>
    <name type="common">Dinoflagellate</name>
    <dbReference type="NCBI Taxonomy" id="2952"/>
    <lineage>
        <taxon>Eukaryota</taxon>
        <taxon>Sar</taxon>
        <taxon>Alveolata</taxon>
        <taxon>Dinophyceae</taxon>
        <taxon>Suessiales</taxon>
        <taxon>Symbiodiniaceae</taxon>
        <taxon>Symbiodinium</taxon>
    </lineage>
</organism>
<evidence type="ECO:0000313" key="1">
    <source>
        <dbReference type="EMBL" id="CAE7541843.1"/>
    </source>
</evidence>
<protein>
    <submittedName>
        <fullName evidence="1">Uncharacterized protein</fullName>
    </submittedName>
</protein>
<dbReference type="EMBL" id="CAJNIZ010033035">
    <property type="protein sequence ID" value="CAE7541843.1"/>
    <property type="molecule type" value="Genomic_DNA"/>
</dbReference>
<dbReference type="Proteomes" id="UP000649617">
    <property type="component" value="Unassembled WGS sequence"/>
</dbReference>
<comment type="caution">
    <text evidence="1">The sequence shown here is derived from an EMBL/GenBank/DDBJ whole genome shotgun (WGS) entry which is preliminary data.</text>
</comment>